<dbReference type="EMBL" id="JAEUBD010001062">
    <property type="protein sequence ID" value="KAH3667594.1"/>
    <property type="molecule type" value="Genomic_DNA"/>
</dbReference>
<dbReference type="GO" id="GO:0000162">
    <property type="term" value="P:L-tryptophan biosynthetic process"/>
    <property type="evidence" value="ECO:0007669"/>
    <property type="project" value="UniProtKB-KW"/>
</dbReference>
<dbReference type="Gene3D" id="3.40.1030.10">
    <property type="entry name" value="Nucleoside phosphorylase/phosphoribosyltransferase catalytic domain"/>
    <property type="match status" value="1"/>
</dbReference>
<keyword evidence="3" id="KW-0028">Amino-acid biosynthesis</keyword>
<evidence type="ECO:0000256" key="8">
    <source>
        <dbReference type="ARBA" id="ARBA00061500"/>
    </source>
</evidence>
<evidence type="ECO:0000256" key="3">
    <source>
        <dbReference type="ARBA" id="ARBA00022605"/>
    </source>
</evidence>
<evidence type="ECO:0000259" key="11">
    <source>
        <dbReference type="Pfam" id="PF02885"/>
    </source>
</evidence>
<comment type="similarity">
    <text evidence="8">Belongs to the anthranilate phosphoribosyltransferase family.</text>
</comment>
<dbReference type="InterPro" id="IPR000312">
    <property type="entry name" value="Glycosyl_Trfase_fam3"/>
</dbReference>
<dbReference type="Proteomes" id="UP000788993">
    <property type="component" value="Unassembled WGS sequence"/>
</dbReference>
<sequence>MSKVLTPYLRKLVDNPASFSVGDFAAALRLVFQGQTNDIELASLLTALRIRGLDFDSEYIATAVETILQFSDVIPGHTVDPDGYIDVVGTGGDGQNTFNVSTSAAIVGAGMGLKVSKHGGKASTSTSGAGDLMTNLGVKLHKVDSKSVPGIVASSRLCFLFAPAFHHGMAKVAPVRASLGIPTIFNILGPLLNPIPIKARILGVYTEALGKIYCEAAVKLDRKSGRKPAETMVVFGEVVLDEIAPVGATKVWRYNRETDQIDEFKLHPADFGLPEHPLEVVRSGTPKENAELLTKILNNEVDLSPGAHPVVDYILMNTGALAVVGGLASSWEEGTELARKSVSSGAAKQALDNFVKAVNDI</sequence>
<dbReference type="Pfam" id="PF00591">
    <property type="entry name" value="Glycos_transf_3"/>
    <property type="match status" value="1"/>
</dbReference>
<evidence type="ECO:0000256" key="2">
    <source>
        <dbReference type="ARBA" id="ARBA00011948"/>
    </source>
</evidence>
<dbReference type="InterPro" id="IPR036320">
    <property type="entry name" value="Glycosyl_Trfase_fam3_N_dom_sf"/>
</dbReference>
<reference evidence="12" key="2">
    <citation type="submission" date="2021-01" db="EMBL/GenBank/DDBJ databases">
        <authorList>
            <person name="Schikora-Tamarit M.A."/>
        </authorList>
    </citation>
    <scope>NUCLEOTIDE SEQUENCE</scope>
    <source>
        <strain evidence="12">NCAIM Y.01608</strain>
    </source>
</reference>
<keyword evidence="6" id="KW-0822">Tryptophan biosynthesis</keyword>
<keyword evidence="13" id="KW-1185">Reference proteome</keyword>
<evidence type="ECO:0000256" key="5">
    <source>
        <dbReference type="ARBA" id="ARBA00022679"/>
    </source>
</evidence>
<dbReference type="PANTHER" id="PTHR43285">
    <property type="entry name" value="ANTHRANILATE PHOSPHORIBOSYLTRANSFERASE"/>
    <property type="match status" value="1"/>
</dbReference>
<proteinExistence type="inferred from homology"/>
<dbReference type="NCBIfam" id="TIGR01245">
    <property type="entry name" value="trpD"/>
    <property type="match status" value="1"/>
</dbReference>
<evidence type="ECO:0000313" key="12">
    <source>
        <dbReference type="EMBL" id="KAH3667594.1"/>
    </source>
</evidence>
<comment type="pathway">
    <text evidence="1">Amino-acid biosynthesis; L-tryptophan biosynthesis; L-tryptophan from chorismate: step 2/5.</text>
</comment>
<dbReference type="PANTHER" id="PTHR43285:SF2">
    <property type="entry name" value="ANTHRANILATE PHOSPHORIBOSYLTRANSFERASE"/>
    <property type="match status" value="1"/>
</dbReference>
<reference evidence="12" key="1">
    <citation type="journal article" date="2021" name="Open Biol.">
        <title>Shared evolutionary footprints suggest mitochondrial oxidative damage underlies multiple complex I losses in fungi.</title>
        <authorList>
            <person name="Schikora-Tamarit M.A."/>
            <person name="Marcet-Houben M."/>
            <person name="Nosek J."/>
            <person name="Gabaldon T."/>
        </authorList>
    </citation>
    <scope>NUCLEOTIDE SEQUENCE</scope>
    <source>
        <strain evidence="12">NCAIM Y.01608</strain>
    </source>
</reference>
<feature type="domain" description="Glycosyl transferase family 3 N-terminal" evidence="11">
    <location>
        <begin position="7"/>
        <end position="70"/>
    </location>
</feature>
<comment type="caution">
    <text evidence="12">The sequence shown here is derived from an EMBL/GenBank/DDBJ whole genome shotgun (WGS) entry which is preliminary data.</text>
</comment>
<name>A0A9P8T6N2_9ASCO</name>
<protein>
    <recommendedName>
        <fullName evidence="9">Anthranilate phosphoribosyltransferase</fullName>
        <ecNumber evidence="2">2.4.2.18</ecNumber>
    </recommendedName>
</protein>
<dbReference type="InterPro" id="IPR035902">
    <property type="entry name" value="Nuc_phospho_transferase"/>
</dbReference>
<evidence type="ECO:0000256" key="1">
    <source>
        <dbReference type="ARBA" id="ARBA00004907"/>
    </source>
</evidence>
<evidence type="ECO:0000256" key="7">
    <source>
        <dbReference type="ARBA" id="ARBA00023141"/>
    </source>
</evidence>
<organism evidence="12 13">
    <name type="scientific">Ogataea polymorpha</name>
    <dbReference type="NCBI Taxonomy" id="460523"/>
    <lineage>
        <taxon>Eukaryota</taxon>
        <taxon>Fungi</taxon>
        <taxon>Dikarya</taxon>
        <taxon>Ascomycota</taxon>
        <taxon>Saccharomycotina</taxon>
        <taxon>Pichiomycetes</taxon>
        <taxon>Pichiales</taxon>
        <taxon>Pichiaceae</taxon>
        <taxon>Ogataea</taxon>
    </lineage>
</organism>
<evidence type="ECO:0000256" key="4">
    <source>
        <dbReference type="ARBA" id="ARBA00022676"/>
    </source>
</evidence>
<dbReference type="EC" id="2.4.2.18" evidence="2"/>
<evidence type="ECO:0000259" key="10">
    <source>
        <dbReference type="Pfam" id="PF00591"/>
    </source>
</evidence>
<dbReference type="AlphaFoldDB" id="A0A9P8T6N2"/>
<dbReference type="Pfam" id="PF02885">
    <property type="entry name" value="Glycos_trans_3N"/>
    <property type="match status" value="1"/>
</dbReference>
<keyword evidence="4" id="KW-0328">Glycosyltransferase</keyword>
<dbReference type="HAMAP" id="MF_00211">
    <property type="entry name" value="TrpD"/>
    <property type="match status" value="1"/>
</dbReference>
<dbReference type="FunFam" id="3.40.1030.10:FF:000002">
    <property type="entry name" value="Anthranilate phosphoribosyltransferase"/>
    <property type="match status" value="1"/>
</dbReference>
<gene>
    <name evidence="12" type="ORF">OGATHE_003117</name>
</gene>
<evidence type="ECO:0000256" key="9">
    <source>
        <dbReference type="ARBA" id="ARBA00071401"/>
    </source>
</evidence>
<keyword evidence="5" id="KW-0808">Transferase</keyword>
<dbReference type="Gene3D" id="1.20.970.10">
    <property type="entry name" value="Transferase, Pyrimidine Nucleoside Phosphorylase, Chain C"/>
    <property type="match status" value="1"/>
</dbReference>
<feature type="domain" description="Glycosyl transferase family 3" evidence="10">
    <location>
        <begin position="84"/>
        <end position="347"/>
    </location>
</feature>
<keyword evidence="7" id="KW-0057">Aromatic amino acid biosynthesis</keyword>
<dbReference type="InterPro" id="IPR017459">
    <property type="entry name" value="Glycosyl_Trfase_fam3_N_dom"/>
</dbReference>
<dbReference type="SUPFAM" id="SSF47648">
    <property type="entry name" value="Nucleoside phosphorylase/phosphoribosyltransferase N-terminal domain"/>
    <property type="match status" value="1"/>
</dbReference>
<evidence type="ECO:0000256" key="6">
    <source>
        <dbReference type="ARBA" id="ARBA00022822"/>
    </source>
</evidence>
<dbReference type="GO" id="GO:0005829">
    <property type="term" value="C:cytosol"/>
    <property type="evidence" value="ECO:0007669"/>
    <property type="project" value="TreeGrafter"/>
</dbReference>
<accession>A0A9P8T6N2</accession>
<evidence type="ECO:0000313" key="13">
    <source>
        <dbReference type="Proteomes" id="UP000788993"/>
    </source>
</evidence>
<dbReference type="GO" id="GO:0004048">
    <property type="term" value="F:anthranilate phosphoribosyltransferase activity"/>
    <property type="evidence" value="ECO:0007669"/>
    <property type="project" value="UniProtKB-EC"/>
</dbReference>
<dbReference type="InterPro" id="IPR005940">
    <property type="entry name" value="Anthranilate_Pribosyl_Tfrase"/>
</dbReference>
<dbReference type="SUPFAM" id="SSF52418">
    <property type="entry name" value="Nucleoside phosphorylase/phosphoribosyltransferase catalytic domain"/>
    <property type="match status" value="1"/>
</dbReference>